<proteinExistence type="predicted"/>
<feature type="transmembrane region" description="Helical" evidence="1">
    <location>
        <begin position="6"/>
        <end position="24"/>
    </location>
</feature>
<protein>
    <recommendedName>
        <fullName evidence="4">DUF1573 domain-containing protein</fullName>
    </recommendedName>
</protein>
<dbReference type="InterPro" id="IPR011467">
    <property type="entry name" value="DUF1573"/>
</dbReference>
<gene>
    <name evidence="2" type="ORF">A3B19_00835</name>
</gene>
<reference evidence="2 3" key="1">
    <citation type="journal article" date="2016" name="Nat. Commun.">
        <title>Thousands of microbial genomes shed light on interconnected biogeochemical processes in an aquifer system.</title>
        <authorList>
            <person name="Anantharaman K."/>
            <person name="Brown C.T."/>
            <person name="Hug L.A."/>
            <person name="Sharon I."/>
            <person name="Castelle C.J."/>
            <person name="Probst A.J."/>
            <person name="Thomas B.C."/>
            <person name="Singh A."/>
            <person name="Wilkins M.J."/>
            <person name="Karaoz U."/>
            <person name="Brodie E.L."/>
            <person name="Williams K.H."/>
            <person name="Hubbard S.S."/>
            <person name="Banfield J.F."/>
        </authorList>
    </citation>
    <scope>NUCLEOTIDE SEQUENCE [LARGE SCALE GENOMIC DNA]</scope>
</reference>
<dbReference type="AlphaFoldDB" id="A0A1F5XGA4"/>
<dbReference type="InterPro" id="IPR013783">
    <property type="entry name" value="Ig-like_fold"/>
</dbReference>
<dbReference type="Gene3D" id="2.60.40.10">
    <property type="entry name" value="Immunoglobulins"/>
    <property type="match status" value="1"/>
</dbReference>
<accession>A0A1F5XGA4</accession>
<dbReference type="Pfam" id="PF07610">
    <property type="entry name" value="DUF1573"/>
    <property type="match status" value="1"/>
</dbReference>
<keyword evidence="1" id="KW-0812">Transmembrane</keyword>
<keyword evidence="1" id="KW-1133">Transmembrane helix</keyword>
<dbReference type="EMBL" id="MFIF01000009">
    <property type="protein sequence ID" value="OGF86964.1"/>
    <property type="molecule type" value="Genomic_DNA"/>
</dbReference>
<organism evidence="2 3">
    <name type="scientific">Candidatus Giovannonibacteria bacterium RIFCSPLOWO2_01_FULL_46_32</name>
    <dbReference type="NCBI Taxonomy" id="1798353"/>
    <lineage>
        <taxon>Bacteria</taxon>
        <taxon>Candidatus Giovannoniibacteriota</taxon>
    </lineage>
</organism>
<sequence>MQNKNIIMSALASAVILGGIIWLGNLSKTQNAGGDYAVAGGKLAVEETNFDFGKISMAAGNVRHAFKIKNAGAVPVTVNKIYTSCMCTAASLKTAAGEWGPFGMPGHGLTPKLNIKLAPGAETELEAIFDPAAHGPAGVGQIERVIYLDTSHGVTELKIKALVTP</sequence>
<evidence type="ECO:0008006" key="4">
    <source>
        <dbReference type="Google" id="ProtNLM"/>
    </source>
</evidence>
<dbReference type="Proteomes" id="UP000177346">
    <property type="component" value="Unassembled WGS sequence"/>
</dbReference>
<evidence type="ECO:0000313" key="2">
    <source>
        <dbReference type="EMBL" id="OGF86964.1"/>
    </source>
</evidence>
<comment type="caution">
    <text evidence="2">The sequence shown here is derived from an EMBL/GenBank/DDBJ whole genome shotgun (WGS) entry which is preliminary data.</text>
</comment>
<evidence type="ECO:0000313" key="3">
    <source>
        <dbReference type="Proteomes" id="UP000177346"/>
    </source>
</evidence>
<keyword evidence="1" id="KW-0472">Membrane</keyword>
<evidence type="ECO:0000256" key="1">
    <source>
        <dbReference type="SAM" id="Phobius"/>
    </source>
</evidence>
<name>A0A1F5XGA4_9BACT</name>